<gene>
    <name evidence="1" type="ORF">NERG_02738</name>
</gene>
<evidence type="ECO:0000313" key="1">
    <source>
        <dbReference type="EMBL" id="EHY64216.1"/>
    </source>
</evidence>
<dbReference type="AlphaFoldDB" id="H8ZGL7"/>
<sequence length="111" mass="13127">MCSAREREIEYFKKDEERTKLLKKLVELHRKYIVYVEGGIDVIEKITSIQKEIMPETIEVYNAYNAYDIAKSAFERQEINVNRAENALCKAENKLREYTLSGSQYRLVTRV</sequence>
<dbReference type="HOGENOM" id="CLU_2159060_0_0_1"/>
<dbReference type="EMBL" id="JH604728">
    <property type="protein sequence ID" value="EHY64216.1"/>
    <property type="molecule type" value="Genomic_DNA"/>
</dbReference>
<reference evidence="1" key="1">
    <citation type="submission" date="2011-03" db="EMBL/GenBank/DDBJ databases">
        <title>The Genome Sequence of Nematocida sp1 strain ERTm2.</title>
        <authorList>
            <consortium name="The Broad Institute Genome Sequencing Platform"/>
            <consortium name="The Broad Institute Genome Sequencing Center for Infectious Disease"/>
            <person name="Cuomo C."/>
            <person name="Troemel E."/>
            <person name="Young S.K."/>
            <person name="Zeng Q."/>
            <person name="Gargeya S."/>
            <person name="Fitzgerald M."/>
            <person name="Haas B."/>
            <person name="Abouelleil A."/>
            <person name="Alvarado L."/>
            <person name="Arachchi H.M."/>
            <person name="Berlin A."/>
            <person name="Brown A."/>
            <person name="Chapman S.B."/>
            <person name="Chen Z."/>
            <person name="Dunbar C."/>
            <person name="Freedman E."/>
            <person name="Gearin G."/>
            <person name="Gellesch M."/>
            <person name="Goldberg J."/>
            <person name="Griggs A."/>
            <person name="Gujja S."/>
            <person name="Heilman E.R."/>
            <person name="Heiman D."/>
            <person name="Howarth C."/>
            <person name="Larson L."/>
            <person name="Lui A."/>
            <person name="MacDonald P.J.P."/>
            <person name="Mehta T."/>
            <person name="Montmayeur A."/>
            <person name="Murphy C."/>
            <person name="Neiman D."/>
            <person name="Pearson M."/>
            <person name="Priest M."/>
            <person name="Roberts A."/>
            <person name="Saif S."/>
            <person name="Shea T."/>
            <person name="Shenoy N."/>
            <person name="Sisk P."/>
            <person name="Stolte C."/>
            <person name="Sykes S."/>
            <person name="White J."/>
            <person name="Yandava C."/>
            <person name="Wortman J."/>
            <person name="Nusbaum C."/>
            <person name="Birren B."/>
        </authorList>
    </citation>
    <scope>NUCLEOTIDE SEQUENCE</scope>
    <source>
        <strain evidence="1">ERTm2</strain>
    </source>
</reference>
<organism evidence="1">
    <name type="scientific">Nematocida ausubeli (strain ATCC PRA-371 / ERTm2)</name>
    <name type="common">Nematode killer fungus</name>
    <dbReference type="NCBI Taxonomy" id="1913371"/>
    <lineage>
        <taxon>Eukaryota</taxon>
        <taxon>Fungi</taxon>
        <taxon>Fungi incertae sedis</taxon>
        <taxon>Microsporidia</taxon>
        <taxon>Nematocida</taxon>
    </lineage>
</organism>
<name>H8ZGL7_NEMA1</name>
<accession>H8ZGL7</accession>
<protein>
    <submittedName>
        <fullName evidence="1">Uncharacterized protein</fullName>
    </submittedName>
</protein>
<proteinExistence type="predicted"/>
<dbReference type="Proteomes" id="UP000005622">
    <property type="component" value="Unassembled WGS sequence"/>
</dbReference>